<evidence type="ECO:0000313" key="2">
    <source>
        <dbReference type="Proteomes" id="UP001168821"/>
    </source>
</evidence>
<comment type="caution">
    <text evidence="1">The sequence shown here is derived from an EMBL/GenBank/DDBJ whole genome shotgun (WGS) entry which is preliminary data.</text>
</comment>
<protein>
    <submittedName>
        <fullName evidence="1">Uncharacterized protein</fullName>
    </submittedName>
</protein>
<dbReference type="EMBL" id="JALNTZ010000007">
    <property type="protein sequence ID" value="KAJ3647253.1"/>
    <property type="molecule type" value="Genomic_DNA"/>
</dbReference>
<accession>A0AA38I0S6</accession>
<gene>
    <name evidence="1" type="ORF">Zmor_024781</name>
</gene>
<proteinExistence type="predicted"/>
<reference evidence="1" key="1">
    <citation type="journal article" date="2023" name="G3 (Bethesda)">
        <title>Whole genome assemblies of Zophobas morio and Tenebrio molitor.</title>
        <authorList>
            <person name="Kaur S."/>
            <person name="Stinson S.A."/>
            <person name="diCenzo G.C."/>
        </authorList>
    </citation>
    <scope>NUCLEOTIDE SEQUENCE</scope>
    <source>
        <strain evidence="1">QUZm001</strain>
    </source>
</reference>
<evidence type="ECO:0000313" key="1">
    <source>
        <dbReference type="EMBL" id="KAJ3647253.1"/>
    </source>
</evidence>
<name>A0AA38I0S6_9CUCU</name>
<keyword evidence="2" id="KW-1185">Reference proteome</keyword>
<dbReference type="Proteomes" id="UP001168821">
    <property type="component" value="Unassembled WGS sequence"/>
</dbReference>
<organism evidence="1 2">
    <name type="scientific">Zophobas morio</name>
    <dbReference type="NCBI Taxonomy" id="2755281"/>
    <lineage>
        <taxon>Eukaryota</taxon>
        <taxon>Metazoa</taxon>
        <taxon>Ecdysozoa</taxon>
        <taxon>Arthropoda</taxon>
        <taxon>Hexapoda</taxon>
        <taxon>Insecta</taxon>
        <taxon>Pterygota</taxon>
        <taxon>Neoptera</taxon>
        <taxon>Endopterygota</taxon>
        <taxon>Coleoptera</taxon>
        <taxon>Polyphaga</taxon>
        <taxon>Cucujiformia</taxon>
        <taxon>Tenebrionidae</taxon>
        <taxon>Zophobas</taxon>
    </lineage>
</organism>
<sequence>MALVTSCSKQELGSRSGKFLQSCDSCGVRPGVRLPAAACSFVPQMSWVCARVNFRERSTTSGPLLTQSVNRRLATGAILPHIHAWSDTRYMMVFNLRRTVPAELLAGPRIGRSAMAVWTLTMRKSMADGRIDGS</sequence>
<dbReference type="AlphaFoldDB" id="A0AA38I0S6"/>